<gene>
    <name evidence="3" type="ORF">FMOSSE_LOCUS15589</name>
</gene>
<name>A0A9N9NED4_FUNMO</name>
<feature type="non-terminal residue" evidence="3">
    <location>
        <position position="1"/>
    </location>
</feature>
<dbReference type="Proteomes" id="UP000789375">
    <property type="component" value="Unassembled WGS sequence"/>
</dbReference>
<feature type="region of interest" description="Disordered" evidence="1">
    <location>
        <begin position="1"/>
        <end position="45"/>
    </location>
</feature>
<evidence type="ECO:0000313" key="4">
    <source>
        <dbReference type="Proteomes" id="UP000789375"/>
    </source>
</evidence>
<keyword evidence="2" id="KW-0812">Transmembrane</keyword>
<protein>
    <submittedName>
        <fullName evidence="3">10360_t:CDS:1</fullName>
    </submittedName>
</protein>
<evidence type="ECO:0000313" key="3">
    <source>
        <dbReference type="EMBL" id="CAG8729848.1"/>
    </source>
</evidence>
<comment type="caution">
    <text evidence="3">The sequence shown here is derived from an EMBL/GenBank/DDBJ whole genome shotgun (WGS) entry which is preliminary data.</text>
</comment>
<feature type="compositionally biased region" description="Polar residues" evidence="1">
    <location>
        <begin position="25"/>
        <end position="45"/>
    </location>
</feature>
<keyword evidence="2" id="KW-1133">Transmembrane helix</keyword>
<accession>A0A9N9NED4</accession>
<organism evidence="3 4">
    <name type="scientific">Funneliformis mosseae</name>
    <name type="common">Endomycorrhizal fungus</name>
    <name type="synonym">Glomus mosseae</name>
    <dbReference type="NCBI Taxonomy" id="27381"/>
    <lineage>
        <taxon>Eukaryota</taxon>
        <taxon>Fungi</taxon>
        <taxon>Fungi incertae sedis</taxon>
        <taxon>Mucoromycota</taxon>
        <taxon>Glomeromycotina</taxon>
        <taxon>Glomeromycetes</taxon>
        <taxon>Glomerales</taxon>
        <taxon>Glomeraceae</taxon>
        <taxon>Funneliformis</taxon>
    </lineage>
</organism>
<reference evidence="3" key="1">
    <citation type="submission" date="2021-06" db="EMBL/GenBank/DDBJ databases">
        <authorList>
            <person name="Kallberg Y."/>
            <person name="Tangrot J."/>
            <person name="Rosling A."/>
        </authorList>
    </citation>
    <scope>NUCLEOTIDE SEQUENCE</scope>
    <source>
        <strain evidence="3">87-6 pot B 2015</strain>
    </source>
</reference>
<proteinExistence type="predicted"/>
<dbReference type="AlphaFoldDB" id="A0A9N9NED4"/>
<keyword evidence="4" id="KW-1185">Reference proteome</keyword>
<sequence length="106" mass="12224">IKSASESLHHSRNTSAINPLDPNLHVNTQQSHSTTSRNPLSTLNSNEVYANDELDAEVTNKNDSKRNIYMENVVWSYRQEMYQAAKQLYSFCLTLLVMFVKQILFE</sequence>
<evidence type="ECO:0000256" key="2">
    <source>
        <dbReference type="SAM" id="Phobius"/>
    </source>
</evidence>
<evidence type="ECO:0000256" key="1">
    <source>
        <dbReference type="SAM" id="MobiDB-lite"/>
    </source>
</evidence>
<dbReference type="EMBL" id="CAJVPP010016527">
    <property type="protein sequence ID" value="CAG8729848.1"/>
    <property type="molecule type" value="Genomic_DNA"/>
</dbReference>
<keyword evidence="2" id="KW-0472">Membrane</keyword>
<feature type="transmembrane region" description="Helical" evidence="2">
    <location>
        <begin position="88"/>
        <end position="105"/>
    </location>
</feature>